<organism evidence="2 3">
    <name type="scientific">Peribacillus deserti</name>
    <dbReference type="NCBI Taxonomy" id="673318"/>
    <lineage>
        <taxon>Bacteria</taxon>
        <taxon>Bacillati</taxon>
        <taxon>Bacillota</taxon>
        <taxon>Bacilli</taxon>
        <taxon>Bacillales</taxon>
        <taxon>Bacillaceae</taxon>
        <taxon>Peribacillus</taxon>
    </lineage>
</organism>
<sequence>MSQTTEKKRKFPVLETERFILRKIIPSDAPELFHYFSKDEVTKYYDLDTLTSMNQAAELIIGLQESFEKNEGIRWGVALKETDKIIGSAGYHSWEKSHFKAELGFEVTPEYWRKGVMTEILPAVISYAFHQMGLNRIEARYHPGNIASKGTLRKQGFTIEGVSRESSFEKGRFCDAVVCSLLKKDLYK</sequence>
<dbReference type="InterPro" id="IPR016181">
    <property type="entry name" value="Acyl_CoA_acyltransferase"/>
</dbReference>
<protein>
    <submittedName>
        <fullName evidence="2">GNAT family N-acetyltransferase</fullName>
    </submittedName>
</protein>
<dbReference type="EMBL" id="PGUY01000060">
    <property type="protein sequence ID" value="PLT28476.1"/>
    <property type="molecule type" value="Genomic_DNA"/>
</dbReference>
<comment type="caution">
    <text evidence="2">The sequence shown here is derived from an EMBL/GenBank/DDBJ whole genome shotgun (WGS) entry which is preliminary data.</text>
</comment>
<keyword evidence="3" id="KW-1185">Reference proteome</keyword>
<gene>
    <name evidence="2" type="ORF">CUU66_18405</name>
</gene>
<dbReference type="GO" id="GO:0008999">
    <property type="term" value="F:protein-N-terminal-alanine acetyltransferase activity"/>
    <property type="evidence" value="ECO:0007669"/>
    <property type="project" value="TreeGrafter"/>
</dbReference>
<dbReference type="PROSITE" id="PS51186">
    <property type="entry name" value="GNAT"/>
    <property type="match status" value="1"/>
</dbReference>
<evidence type="ECO:0000313" key="3">
    <source>
        <dbReference type="Proteomes" id="UP000234748"/>
    </source>
</evidence>
<dbReference type="Gene3D" id="3.40.630.30">
    <property type="match status" value="1"/>
</dbReference>
<evidence type="ECO:0000313" key="2">
    <source>
        <dbReference type="EMBL" id="PLT28476.1"/>
    </source>
</evidence>
<reference evidence="2 3" key="1">
    <citation type="submission" date="2017-11" db="EMBL/GenBank/DDBJ databases">
        <title>Comparitive Functional Genomics of Dry Heat Resistant strains isolated from the Viking Spacecraft.</title>
        <authorList>
            <person name="Seuylemezian A."/>
            <person name="Cooper K."/>
            <person name="Vaishampayan P."/>
        </authorList>
    </citation>
    <scope>NUCLEOTIDE SEQUENCE [LARGE SCALE GENOMIC DNA]</scope>
    <source>
        <strain evidence="2 3">V1-29</strain>
    </source>
</reference>
<feature type="domain" description="N-acetyltransferase" evidence="1">
    <location>
        <begin position="19"/>
        <end position="175"/>
    </location>
</feature>
<dbReference type="InterPro" id="IPR000182">
    <property type="entry name" value="GNAT_dom"/>
</dbReference>
<dbReference type="InterPro" id="IPR051531">
    <property type="entry name" value="N-acetyltransferase"/>
</dbReference>
<accession>A0A2N5M279</accession>
<dbReference type="Proteomes" id="UP000234748">
    <property type="component" value="Unassembled WGS sequence"/>
</dbReference>
<dbReference type="OrthoDB" id="9785602at2"/>
<dbReference type="RefSeq" id="WP_101644866.1">
    <property type="nucleotide sequence ID" value="NZ_PGUY01000060.1"/>
</dbReference>
<proteinExistence type="predicted"/>
<dbReference type="Pfam" id="PF13302">
    <property type="entry name" value="Acetyltransf_3"/>
    <property type="match status" value="1"/>
</dbReference>
<name>A0A2N5M279_9BACI</name>
<dbReference type="SUPFAM" id="SSF55729">
    <property type="entry name" value="Acyl-CoA N-acyltransferases (Nat)"/>
    <property type="match status" value="1"/>
</dbReference>
<keyword evidence="2" id="KW-0808">Transferase</keyword>
<dbReference type="AlphaFoldDB" id="A0A2N5M279"/>
<dbReference type="GO" id="GO:0005737">
    <property type="term" value="C:cytoplasm"/>
    <property type="evidence" value="ECO:0007669"/>
    <property type="project" value="TreeGrafter"/>
</dbReference>
<dbReference type="PANTHER" id="PTHR43792:SF9">
    <property type="entry name" value="RIBOSOMAL-PROTEIN-ALANINE ACETYLTRANSFERASE"/>
    <property type="match status" value="1"/>
</dbReference>
<evidence type="ECO:0000259" key="1">
    <source>
        <dbReference type="PROSITE" id="PS51186"/>
    </source>
</evidence>
<dbReference type="CDD" id="cd04301">
    <property type="entry name" value="NAT_SF"/>
    <property type="match status" value="1"/>
</dbReference>
<dbReference type="PANTHER" id="PTHR43792">
    <property type="entry name" value="GNAT FAMILY, PUTATIVE (AFU_ORTHOLOGUE AFUA_3G00765)-RELATED-RELATED"/>
    <property type="match status" value="1"/>
</dbReference>